<reference evidence="1 2" key="1">
    <citation type="submission" date="2016-03" db="EMBL/GenBank/DDBJ databases">
        <title>Trachymyrmex septentrionalis WGS genome.</title>
        <authorList>
            <person name="Nygaard S."/>
            <person name="Hu H."/>
            <person name="Boomsma J."/>
            <person name="Zhang G."/>
        </authorList>
    </citation>
    <scope>NUCLEOTIDE SEQUENCE [LARGE SCALE GENOMIC DNA]</scope>
    <source>
        <strain evidence="1">Tsep2-gDNA-1</strain>
        <tissue evidence="1">Whole body</tissue>
    </source>
</reference>
<sequence length="58" mass="6480">LSDLKSITTSLYLKIGSLQMDHPCFLLRTYAQDTWQNEVGKGSAKSIPPKGQIRLLNC</sequence>
<dbReference type="EMBL" id="KQ981200">
    <property type="protein sequence ID" value="KYN45060.1"/>
    <property type="molecule type" value="Genomic_DNA"/>
</dbReference>
<dbReference type="AlphaFoldDB" id="A0A195FWL6"/>
<accession>A0A195FWL6</accession>
<evidence type="ECO:0000313" key="2">
    <source>
        <dbReference type="Proteomes" id="UP000078541"/>
    </source>
</evidence>
<organism evidence="1 2">
    <name type="scientific">Trachymyrmex septentrionalis</name>
    <dbReference type="NCBI Taxonomy" id="34720"/>
    <lineage>
        <taxon>Eukaryota</taxon>
        <taxon>Metazoa</taxon>
        <taxon>Ecdysozoa</taxon>
        <taxon>Arthropoda</taxon>
        <taxon>Hexapoda</taxon>
        <taxon>Insecta</taxon>
        <taxon>Pterygota</taxon>
        <taxon>Neoptera</taxon>
        <taxon>Endopterygota</taxon>
        <taxon>Hymenoptera</taxon>
        <taxon>Apocrita</taxon>
        <taxon>Aculeata</taxon>
        <taxon>Formicoidea</taxon>
        <taxon>Formicidae</taxon>
        <taxon>Myrmicinae</taxon>
        <taxon>Trachymyrmex</taxon>
    </lineage>
</organism>
<evidence type="ECO:0000313" key="1">
    <source>
        <dbReference type="EMBL" id="KYN45060.1"/>
    </source>
</evidence>
<keyword evidence="2" id="KW-1185">Reference proteome</keyword>
<gene>
    <name evidence="1" type="ORF">ALC56_00534</name>
</gene>
<name>A0A195FWL6_9HYME</name>
<proteinExistence type="predicted"/>
<dbReference type="Proteomes" id="UP000078541">
    <property type="component" value="Unassembled WGS sequence"/>
</dbReference>
<protein>
    <submittedName>
        <fullName evidence="1">Uncharacterized protein</fullName>
    </submittedName>
</protein>
<feature type="non-terminal residue" evidence="1">
    <location>
        <position position="1"/>
    </location>
</feature>